<name>A0A1Z2XN82_9FIRM</name>
<dbReference type="RefSeq" id="WP_066535374.1">
    <property type="nucleotide sequence ID" value="NZ_CP021422.1"/>
</dbReference>
<accession>A0A1Z2XN82</accession>
<evidence type="ECO:0000313" key="3">
    <source>
        <dbReference type="EMBL" id="ASB39903.1"/>
    </source>
</evidence>
<dbReference type="AlphaFoldDB" id="A0A1Z2XN82"/>
<reference evidence="4 6" key="3">
    <citation type="submission" date="2020-11" db="EMBL/GenBank/DDBJ databases">
        <title>Closed and high quality bacterial genomes of the OMM12 community.</title>
        <authorList>
            <person name="Marbouty M."/>
            <person name="Lamy-Besnier Q."/>
            <person name="Debarbieux L."/>
            <person name="Koszul R."/>
        </authorList>
    </citation>
    <scope>NUCLEOTIDE SEQUENCE [LARGE SCALE GENOMIC DNA]</scope>
    <source>
        <strain evidence="4 6">KB18</strain>
    </source>
</reference>
<keyword evidence="2" id="KW-0812">Transmembrane</keyword>
<feature type="compositionally biased region" description="Basic and acidic residues" evidence="1">
    <location>
        <begin position="1"/>
        <end position="16"/>
    </location>
</feature>
<sequence>MENPEIKHIREPDPRPRTQPQPRRRRVDRRALLCSRLSIICLAVLLLAFALTSALLLVLPRSTKSLIEKRDLATFPKFTLESYFSGDFTAGVATWYDDTVPNHDGLKNLGNSFKRLFGLPKSEDSVQFVGKIDKIQDRAPAEGPTPAPVNSGADNNSPGTAGAPLPAGAAGRNMTPDASNLPAPTADPFPNGAVEQRDIIENIMIIKQDGHWRGMEMFAGGGGDSYASALNDLRSKVDPSVNIWSMPAPLPCQFYTPKEYKEYVADQSQCFDNVHAKLGSGITPLNVCAALAAHAEEPIYCRTDHHWQPLGAYYAAEAFASAAGVPFADIGSYTSKKIENSMGTMYAWSKSADLLSDPEDFTYYLPGVPYSAVYYNQDFSFAWDDDDLFGAEIPEDPYVVYLGSDQYIVKVTTEVQNGRKLLIMKDSYGNATVPFYTSSFGEIYVADIRYMERNLVSMIRDLGITDVVFTVSAFSVVGENAGHIQTLIDQNAGETVTDPYPQPGPTTAPPAAE</sequence>
<feature type="region of interest" description="Disordered" evidence="1">
    <location>
        <begin position="492"/>
        <end position="513"/>
    </location>
</feature>
<dbReference type="Proteomes" id="UP000596035">
    <property type="component" value="Chromosome"/>
</dbReference>
<dbReference type="Pfam" id="PF14286">
    <property type="entry name" value="DHHW"/>
    <property type="match status" value="2"/>
</dbReference>
<keyword evidence="2" id="KW-1133">Transmembrane helix</keyword>
<evidence type="ECO:0000313" key="4">
    <source>
        <dbReference type="EMBL" id="QQR29192.1"/>
    </source>
</evidence>
<evidence type="ECO:0008006" key="7">
    <source>
        <dbReference type="Google" id="ProtNLM"/>
    </source>
</evidence>
<evidence type="ECO:0000256" key="2">
    <source>
        <dbReference type="SAM" id="Phobius"/>
    </source>
</evidence>
<reference evidence="3" key="1">
    <citation type="journal article" date="2017" name="Genome Announc.">
        <title>High-Quality Whole-Genome Sequences of the Oligo-Mouse-Microbiota Bacterial Community.</title>
        <authorList>
            <person name="Garzetti D."/>
            <person name="Brugiroux S."/>
            <person name="Bunk B."/>
            <person name="Pukall R."/>
            <person name="McCoy K.D."/>
            <person name="Macpherson A.J."/>
            <person name="Stecher B."/>
        </authorList>
    </citation>
    <scope>NUCLEOTIDE SEQUENCE</scope>
    <source>
        <strain evidence="3">KB18</strain>
    </source>
</reference>
<organism evidence="4 6">
    <name type="scientific">Acutalibacter muris</name>
    <dbReference type="NCBI Taxonomy" id="1796620"/>
    <lineage>
        <taxon>Bacteria</taxon>
        <taxon>Bacillati</taxon>
        <taxon>Bacillota</taxon>
        <taxon>Clostridia</taxon>
        <taxon>Eubacteriales</taxon>
        <taxon>Acutalibacteraceae</taxon>
        <taxon>Acutalibacter</taxon>
    </lineage>
</organism>
<feature type="region of interest" description="Disordered" evidence="1">
    <location>
        <begin position="1"/>
        <end position="25"/>
    </location>
</feature>
<gene>
    <name evidence="3" type="ORF">ADH66_04100</name>
    <name evidence="4" type="ORF">I5Q82_14165</name>
</gene>
<dbReference type="InterPro" id="IPR025945">
    <property type="entry name" value="DHHW"/>
</dbReference>
<dbReference type="KEGG" id="amur:ADH66_04100"/>
<keyword evidence="5" id="KW-1185">Reference proteome</keyword>
<evidence type="ECO:0000256" key="1">
    <source>
        <dbReference type="SAM" id="MobiDB-lite"/>
    </source>
</evidence>
<keyword evidence="2" id="KW-0472">Membrane</keyword>
<feature type="transmembrane region" description="Helical" evidence="2">
    <location>
        <begin position="33"/>
        <end position="59"/>
    </location>
</feature>
<proteinExistence type="predicted"/>
<feature type="compositionally biased region" description="Low complexity" evidence="1">
    <location>
        <begin position="158"/>
        <end position="171"/>
    </location>
</feature>
<reference evidence="5" key="2">
    <citation type="submission" date="2017-05" db="EMBL/GenBank/DDBJ databases">
        <title>Improved OligoMM genomes.</title>
        <authorList>
            <person name="Garzetti D."/>
        </authorList>
    </citation>
    <scope>NUCLEOTIDE SEQUENCE [LARGE SCALE GENOMIC DNA]</scope>
    <source>
        <strain evidence="5">KB18</strain>
    </source>
</reference>
<evidence type="ECO:0000313" key="6">
    <source>
        <dbReference type="Proteomes" id="UP000596035"/>
    </source>
</evidence>
<feature type="region of interest" description="Disordered" evidence="1">
    <location>
        <begin position="134"/>
        <end position="190"/>
    </location>
</feature>
<protein>
    <recommendedName>
        <fullName evidence="7">AlgX/AlgJ SGNH hydrolase-like domain-containing protein</fullName>
    </recommendedName>
</protein>
<dbReference type="EMBL" id="CP021422">
    <property type="protein sequence ID" value="ASB39903.1"/>
    <property type="molecule type" value="Genomic_DNA"/>
</dbReference>
<feature type="compositionally biased region" description="Pro residues" evidence="1">
    <location>
        <begin position="500"/>
        <end position="513"/>
    </location>
</feature>
<dbReference type="Proteomes" id="UP000196710">
    <property type="component" value="Chromosome"/>
</dbReference>
<evidence type="ECO:0000313" key="5">
    <source>
        <dbReference type="Proteomes" id="UP000196710"/>
    </source>
</evidence>
<dbReference type="EMBL" id="CP065321">
    <property type="protein sequence ID" value="QQR29192.1"/>
    <property type="molecule type" value="Genomic_DNA"/>
</dbReference>